<dbReference type="RefSeq" id="WP_127012174.1">
    <property type="nucleotide sequence ID" value="NZ_CP031422.1"/>
</dbReference>
<dbReference type="KEGG" id="moy:CVS54_01840"/>
<dbReference type="PANTHER" id="PTHR43809:SF1">
    <property type="entry name" value="NITRITE REDUCTASE (NADH) LARGE SUBUNIT"/>
    <property type="match status" value="1"/>
</dbReference>
<dbReference type="PANTHER" id="PTHR43809">
    <property type="entry name" value="NITRITE REDUCTASE (NADH) LARGE SUBUNIT"/>
    <property type="match status" value="1"/>
</dbReference>
<dbReference type="GO" id="GO:0046872">
    <property type="term" value="F:metal ion binding"/>
    <property type="evidence" value="ECO:0007669"/>
    <property type="project" value="UniProtKB-KW"/>
</dbReference>
<evidence type="ECO:0000256" key="10">
    <source>
        <dbReference type="ARBA" id="ARBA00023014"/>
    </source>
</evidence>
<evidence type="ECO:0000256" key="8">
    <source>
        <dbReference type="ARBA" id="ARBA00023002"/>
    </source>
</evidence>
<dbReference type="Pfam" id="PF07992">
    <property type="entry name" value="Pyr_redox_2"/>
    <property type="match status" value="1"/>
</dbReference>
<keyword evidence="8 13" id="KW-0560">Oxidoreductase</keyword>
<accession>A0A3Q9J595</accession>
<protein>
    <submittedName>
        <fullName evidence="13">Nitrite reductase [NAD(P)H]</fullName>
        <ecNumber evidence="13">1.7.1.4</ecNumber>
    </submittedName>
</protein>
<dbReference type="EC" id="1.7.1.4" evidence="13"/>
<comment type="cofactor">
    <cofactor evidence="1">
        <name>siroheme</name>
        <dbReference type="ChEBI" id="CHEBI:60052"/>
    </cofactor>
</comment>
<name>A0A3Q9J595_9MICO</name>
<evidence type="ECO:0000256" key="2">
    <source>
        <dbReference type="ARBA" id="ARBA00005096"/>
    </source>
</evidence>
<dbReference type="PRINTS" id="PR00368">
    <property type="entry name" value="FADPNR"/>
</dbReference>
<keyword evidence="3" id="KW-0349">Heme</keyword>
<evidence type="ECO:0000256" key="6">
    <source>
        <dbReference type="ARBA" id="ARBA00022827"/>
    </source>
</evidence>
<dbReference type="Gene3D" id="3.30.390.30">
    <property type="match status" value="1"/>
</dbReference>
<dbReference type="SUPFAM" id="SSF51905">
    <property type="entry name" value="FAD/NAD(P)-binding domain"/>
    <property type="match status" value="1"/>
</dbReference>
<evidence type="ECO:0000313" key="13">
    <source>
        <dbReference type="EMBL" id="AZS40506.1"/>
    </source>
</evidence>
<dbReference type="EMBL" id="CP031422">
    <property type="protein sequence ID" value="AZS40506.1"/>
    <property type="molecule type" value="Genomic_DNA"/>
</dbReference>
<keyword evidence="4" id="KW-0285">Flavoprotein</keyword>
<evidence type="ECO:0000256" key="4">
    <source>
        <dbReference type="ARBA" id="ARBA00022630"/>
    </source>
</evidence>
<feature type="region of interest" description="Disordered" evidence="11">
    <location>
        <begin position="566"/>
        <end position="628"/>
    </location>
</feature>
<keyword evidence="5" id="KW-0479">Metal-binding</keyword>
<dbReference type="GO" id="GO:0008942">
    <property type="term" value="F:nitrite reductase [NAD(P)H] activity"/>
    <property type="evidence" value="ECO:0007669"/>
    <property type="project" value="UniProtKB-EC"/>
</dbReference>
<dbReference type="InterPro" id="IPR023753">
    <property type="entry name" value="FAD/NAD-binding_dom"/>
</dbReference>
<keyword evidence="6" id="KW-0274">FAD</keyword>
<evidence type="ECO:0000256" key="3">
    <source>
        <dbReference type="ARBA" id="ARBA00022617"/>
    </source>
</evidence>
<keyword evidence="10" id="KW-0411">Iron-sulfur</keyword>
<feature type="compositionally biased region" description="Polar residues" evidence="11">
    <location>
        <begin position="572"/>
        <end position="584"/>
    </location>
</feature>
<evidence type="ECO:0000256" key="5">
    <source>
        <dbReference type="ARBA" id="ARBA00022723"/>
    </source>
</evidence>
<evidence type="ECO:0000256" key="9">
    <source>
        <dbReference type="ARBA" id="ARBA00023004"/>
    </source>
</evidence>
<evidence type="ECO:0000313" key="14">
    <source>
        <dbReference type="Proteomes" id="UP000274841"/>
    </source>
</evidence>
<proteinExistence type="predicted"/>
<dbReference type="InterPro" id="IPR016156">
    <property type="entry name" value="FAD/NAD-linked_Rdtase_dimer_sf"/>
</dbReference>
<evidence type="ECO:0000256" key="11">
    <source>
        <dbReference type="SAM" id="MobiDB-lite"/>
    </source>
</evidence>
<dbReference type="Proteomes" id="UP000274841">
    <property type="component" value="Chromosome"/>
</dbReference>
<dbReference type="PROSITE" id="PS00018">
    <property type="entry name" value="EF_HAND_1"/>
    <property type="match status" value="1"/>
</dbReference>
<dbReference type="AlphaFoldDB" id="A0A3Q9J595"/>
<organism evidence="13 14">
    <name type="scientific">Microbacterium oxydans</name>
    <dbReference type="NCBI Taxonomy" id="82380"/>
    <lineage>
        <taxon>Bacteria</taxon>
        <taxon>Bacillati</taxon>
        <taxon>Actinomycetota</taxon>
        <taxon>Actinomycetes</taxon>
        <taxon>Micrococcales</taxon>
        <taxon>Microbacteriaceae</taxon>
        <taxon>Microbacterium</taxon>
    </lineage>
</organism>
<keyword evidence="9" id="KW-0408">Iron</keyword>
<evidence type="ECO:0000256" key="1">
    <source>
        <dbReference type="ARBA" id="ARBA00001929"/>
    </source>
</evidence>
<dbReference type="InterPro" id="IPR018247">
    <property type="entry name" value="EF_Hand_1_Ca_BS"/>
</dbReference>
<dbReference type="GO" id="GO:0051536">
    <property type="term" value="F:iron-sulfur cluster binding"/>
    <property type="evidence" value="ECO:0007669"/>
    <property type="project" value="UniProtKB-KW"/>
</dbReference>
<keyword evidence="7" id="KW-0809">Transit peptide</keyword>
<dbReference type="Gene3D" id="3.50.50.60">
    <property type="entry name" value="FAD/NAD(P)-binding domain"/>
    <property type="match status" value="2"/>
</dbReference>
<evidence type="ECO:0000259" key="12">
    <source>
        <dbReference type="Pfam" id="PF07992"/>
    </source>
</evidence>
<evidence type="ECO:0000256" key="7">
    <source>
        <dbReference type="ARBA" id="ARBA00022946"/>
    </source>
</evidence>
<gene>
    <name evidence="13" type="primary">nasD</name>
    <name evidence="13" type="ORF">CVS54_01840</name>
</gene>
<dbReference type="InterPro" id="IPR036188">
    <property type="entry name" value="FAD/NAD-bd_sf"/>
</dbReference>
<reference evidence="13 14" key="1">
    <citation type="submission" date="2018-08" db="EMBL/GenBank/DDBJ databases">
        <title>Microbacterium oxydans strain HG3.</title>
        <authorList>
            <person name="ORTET P."/>
        </authorList>
    </citation>
    <scope>NUCLEOTIDE SEQUENCE [LARGE SCALE GENOMIC DNA]</scope>
    <source>
        <strain evidence="13 14">HG3</strain>
    </source>
</reference>
<dbReference type="PRINTS" id="PR00411">
    <property type="entry name" value="PNDRDTASEI"/>
</dbReference>
<sequence>MKDTTSLPGEIVVVGAGMAAHRFVERLLRDPGTAARVTVIGDEGYGPYDRSEVAGLLSGDDPAELQLDRSVFRDDRVRLVRDDRVLRIDRTARTVRTRSRRTYSYDTLVLATGSFASQVAVSGARLPGCFVLHSIEDAEAIRTFVEARSGVLGRPLRGVVIGGGRRGLEAAVALDAAGVATTIVQYADRLLPDRLDEVGAGVLQSALADRGIAVRTRTRTTRLDADDSGAVTALEFQDGTFQRADVVLFTVGVRPRDELARNAGLGVHAQGGVIIDDRCVTSDPHILAIGEAARFDDRAVDSAAGAHSTAEVAAERACGGATRFTGHEAYLHRTIAGVDIVSFGEPWAASPGAVDVVTLSRRGGVYRKLVLSDDAQTLLGGILVGDTSGHVAFRRAVGERLRGEVAEELGRTAPDEGGTIPACVHIGMSSRELRGVIRTQGLTTFTEFGVRLGREPDCARCSLAVARALLELADERLPQKGEDASSERARRVVGSASAGSRVSLSAAGGGELGPQQLVDIGCIALDLGLSLQVVDSRIELRGVRRGQRSALRERLGAVGILCEESPLRTGSGDAQEQSLPSGESVSPHPRPSSDAARNAVRAMDAGWADRGHSMGRHLASPLRAENPA</sequence>
<dbReference type="InterPro" id="IPR052034">
    <property type="entry name" value="NasD-like"/>
</dbReference>
<feature type="domain" description="FAD/NAD(P)-binding" evidence="12">
    <location>
        <begin position="10"/>
        <end position="308"/>
    </location>
</feature>
<comment type="pathway">
    <text evidence="2">Nitrogen metabolism; nitrate reduction (assimilation).</text>
</comment>